<keyword evidence="8" id="KW-1185">Reference proteome</keyword>
<sequence length="561" mass="62692">MELNIKAIMGTVAESILQLIGYIAARRGILDVKVRRQMNRVNQSLIPLPPYSRPPRYIRGVFTPALMFSKVAFSLTPQMLAQLWVIPVGYLVLSGLSASVAWGLGKCFGLSKTRRNLAIAGATFMNSNTLPIALMQTMAGSLSLKWKADDTQEKALDRSFQYLVLCAVLGAVLRWSVGITLFNSCDKPSGDAKTKRVSTINQSAETVETDVDKVESQRSNEPISQPKTIRLSRFHGDSQYLCPSTPLTPATLYDFPAPTHHSDFHKALIENDLPVPKPETIKKTSLRRCWGAVRQRMATLRTHLPISDKFIDAVAELLNPPLVRKLNEKNNIPRRKNNNKIIRISSIAAIIVACVSPLQAGLAKVKPLREFISTAAAKTLVTRHSTLRKKTGAFFYRPPKEGKSLTEEEKTDLRKEKRRESRRKMTDIILTLLARHIVTPLIMLPILAVICQHSHLEVFHDPVFILSATLIIGSPAAITLAQMTAKADLDFFDEMISKLLLWSYALVTQLIKFMFTFSGPLLRFSWCLGPCSFTIPLYNLYQSLVSCIPRPLFSTSPRVVV</sequence>
<organism evidence="7 8">
    <name type="scientific">Puccinia sorghi</name>
    <dbReference type="NCBI Taxonomy" id="27349"/>
    <lineage>
        <taxon>Eukaryota</taxon>
        <taxon>Fungi</taxon>
        <taxon>Dikarya</taxon>
        <taxon>Basidiomycota</taxon>
        <taxon>Pucciniomycotina</taxon>
        <taxon>Pucciniomycetes</taxon>
        <taxon>Pucciniales</taxon>
        <taxon>Pucciniaceae</taxon>
        <taxon>Puccinia</taxon>
    </lineage>
</organism>
<evidence type="ECO:0000256" key="3">
    <source>
        <dbReference type="ARBA" id="ARBA00022989"/>
    </source>
</evidence>
<evidence type="ECO:0000313" key="7">
    <source>
        <dbReference type="EMBL" id="KNZ47684.1"/>
    </source>
</evidence>
<comment type="caution">
    <text evidence="7">The sequence shown here is derived from an EMBL/GenBank/DDBJ whole genome shotgun (WGS) entry which is preliminary data.</text>
</comment>
<feature type="region of interest" description="Disordered" evidence="5">
    <location>
        <begin position="399"/>
        <end position="419"/>
    </location>
</feature>
<dbReference type="PANTHER" id="PTHR31794">
    <property type="entry name" value="AUXIN EFFLUX TRANSPORTER FAMILY PROTEIN (EUROFUNG)"/>
    <property type="match status" value="1"/>
</dbReference>
<protein>
    <submittedName>
        <fullName evidence="7">Uncharacterized protein</fullName>
    </submittedName>
</protein>
<dbReference type="InterPro" id="IPR004776">
    <property type="entry name" value="Mem_transp_PIN-like"/>
</dbReference>
<reference evidence="7 8" key="1">
    <citation type="submission" date="2015-08" db="EMBL/GenBank/DDBJ databases">
        <title>Next Generation Sequencing and Analysis of the Genome of Puccinia sorghi L Schw, the Causal Agent of Maize Common Rust.</title>
        <authorList>
            <person name="Rochi L."/>
            <person name="Burguener G."/>
            <person name="Darino M."/>
            <person name="Turjanski A."/>
            <person name="Kreff E."/>
            <person name="Dieguez M.J."/>
            <person name="Sacco F."/>
        </authorList>
    </citation>
    <scope>NUCLEOTIDE SEQUENCE [LARGE SCALE GENOMIC DNA]</scope>
    <source>
        <strain evidence="7 8">RO10H11247</strain>
    </source>
</reference>
<keyword evidence="3 6" id="KW-1133">Transmembrane helix</keyword>
<evidence type="ECO:0000256" key="6">
    <source>
        <dbReference type="SAM" id="Phobius"/>
    </source>
</evidence>
<proteinExistence type="predicted"/>
<feature type="transmembrane region" description="Helical" evidence="6">
    <location>
        <begin position="495"/>
        <end position="515"/>
    </location>
</feature>
<dbReference type="OrthoDB" id="2499604at2759"/>
<keyword evidence="2 6" id="KW-0812">Transmembrane</keyword>
<accession>A0A0L6UGI7</accession>
<feature type="transmembrane region" description="Helical" evidence="6">
    <location>
        <begin position="81"/>
        <end position="105"/>
    </location>
</feature>
<dbReference type="PANTHER" id="PTHR31794:SF2">
    <property type="entry name" value="AUXIN EFFLUX TRANSPORTER FAMILY PROTEIN (EUROFUNG)"/>
    <property type="match status" value="1"/>
</dbReference>
<evidence type="ECO:0000256" key="4">
    <source>
        <dbReference type="ARBA" id="ARBA00023136"/>
    </source>
</evidence>
<evidence type="ECO:0000256" key="2">
    <source>
        <dbReference type="ARBA" id="ARBA00022692"/>
    </source>
</evidence>
<gene>
    <name evidence="7" type="ORF">VP01_621g1</name>
</gene>
<dbReference type="GO" id="GO:0016020">
    <property type="term" value="C:membrane"/>
    <property type="evidence" value="ECO:0007669"/>
    <property type="project" value="UniProtKB-SubCell"/>
</dbReference>
<dbReference type="Pfam" id="PF03547">
    <property type="entry name" value="Mem_trans"/>
    <property type="match status" value="1"/>
</dbReference>
<dbReference type="VEuPathDB" id="FungiDB:VP01_621g1"/>
<evidence type="ECO:0000256" key="1">
    <source>
        <dbReference type="ARBA" id="ARBA00004141"/>
    </source>
</evidence>
<dbReference type="EMBL" id="LAVV01011519">
    <property type="protein sequence ID" value="KNZ47684.1"/>
    <property type="molecule type" value="Genomic_DNA"/>
</dbReference>
<dbReference type="GO" id="GO:0005783">
    <property type="term" value="C:endoplasmic reticulum"/>
    <property type="evidence" value="ECO:0007669"/>
    <property type="project" value="TreeGrafter"/>
</dbReference>
<feature type="transmembrane region" description="Helical" evidence="6">
    <location>
        <begin position="117"/>
        <end position="139"/>
    </location>
</feature>
<dbReference type="AlphaFoldDB" id="A0A0L6UGI7"/>
<feature type="transmembrane region" description="Helical" evidence="6">
    <location>
        <begin position="428"/>
        <end position="451"/>
    </location>
</feature>
<dbReference type="STRING" id="27349.A0A0L6UGI7"/>
<comment type="subcellular location">
    <subcellularLocation>
        <location evidence="1">Membrane</location>
        <topology evidence="1">Multi-pass membrane protein</topology>
    </subcellularLocation>
</comment>
<keyword evidence="4 6" id="KW-0472">Membrane</keyword>
<evidence type="ECO:0000313" key="8">
    <source>
        <dbReference type="Proteomes" id="UP000037035"/>
    </source>
</evidence>
<dbReference type="Proteomes" id="UP000037035">
    <property type="component" value="Unassembled WGS sequence"/>
</dbReference>
<dbReference type="GO" id="GO:0055085">
    <property type="term" value="P:transmembrane transport"/>
    <property type="evidence" value="ECO:0007669"/>
    <property type="project" value="InterPro"/>
</dbReference>
<feature type="transmembrane region" description="Helical" evidence="6">
    <location>
        <begin position="341"/>
        <end position="360"/>
    </location>
</feature>
<name>A0A0L6UGI7_9BASI</name>
<feature type="transmembrane region" description="Helical" evidence="6">
    <location>
        <begin position="159"/>
        <end position="177"/>
    </location>
</feature>
<evidence type="ECO:0000256" key="5">
    <source>
        <dbReference type="SAM" id="MobiDB-lite"/>
    </source>
</evidence>
<feature type="transmembrane region" description="Helical" evidence="6">
    <location>
        <begin position="463"/>
        <end position="483"/>
    </location>
</feature>